<accession>A0A6G9AMN5</accession>
<evidence type="ECO:0000313" key="1">
    <source>
        <dbReference type="EMBL" id="QIP13717.1"/>
    </source>
</evidence>
<dbReference type="EMBL" id="CP050063">
    <property type="protein sequence ID" value="QIP13717.1"/>
    <property type="molecule type" value="Genomic_DNA"/>
</dbReference>
<organism evidence="1 2">
    <name type="scientific">Spirosoma aureum</name>
    <dbReference type="NCBI Taxonomy" id="2692134"/>
    <lineage>
        <taxon>Bacteria</taxon>
        <taxon>Pseudomonadati</taxon>
        <taxon>Bacteroidota</taxon>
        <taxon>Cytophagia</taxon>
        <taxon>Cytophagales</taxon>
        <taxon>Cytophagaceae</taxon>
        <taxon>Spirosoma</taxon>
    </lineage>
</organism>
<gene>
    <name evidence="1" type="ORF">G8759_14375</name>
</gene>
<dbReference type="AlphaFoldDB" id="A0A6G9AMN5"/>
<reference evidence="1 2" key="1">
    <citation type="submission" date="2020-03" db="EMBL/GenBank/DDBJ databases">
        <authorList>
            <person name="Kim M.K."/>
        </authorList>
    </citation>
    <scope>NUCLEOTIDE SEQUENCE [LARGE SCALE GENOMIC DNA]</scope>
    <source>
        <strain evidence="1 2">BT328</strain>
    </source>
</reference>
<sequence length="407" mass="44445">MNYPYGNIAWDGYTTNLLHSTADGSIVGEQSITRPFPNSIVPMALDLQSEPLEGDLIEVHPVIGFSYAVNPTPIIRYTTAPSGGYVFGTNPFQPSTSGYPWNMGYSNFLEKANYNSVVAYIWLLLYEVQHAHFRNGANFVYSAVVQFSAKTPVIQITRLNTSDFKANDQIAVSFMVEGTFKQGNTFSFQLIDEQNNTLTLQTIARTEGAMLTGLMHMFLTIQRARAYIVSSVSRAQSSKYGIIIRPTPLGINVPTFNCLTGTITFNITGGDGSPVTFTASGITSPAPTSIVGIVEAELRAESKPILIQAIQHGQTASYLFDLPAFCTTTNQPTNSLSLLNPAYDCTTGTIRFNTIGGDNSPIQLMAAGITGWTTNPNRFVYKESPMASDVQPFMLLARQNGETLNWV</sequence>
<name>A0A6G9AMN5_9BACT</name>
<keyword evidence="2" id="KW-1185">Reference proteome</keyword>
<dbReference type="KEGG" id="spib:G8759_14375"/>
<proteinExistence type="predicted"/>
<protein>
    <submittedName>
        <fullName evidence="1">Uncharacterized protein</fullName>
    </submittedName>
</protein>
<evidence type="ECO:0000313" key="2">
    <source>
        <dbReference type="Proteomes" id="UP000501802"/>
    </source>
</evidence>
<dbReference type="RefSeq" id="WP_167209055.1">
    <property type="nucleotide sequence ID" value="NZ_CP050063.1"/>
</dbReference>
<dbReference type="Proteomes" id="UP000501802">
    <property type="component" value="Chromosome"/>
</dbReference>